<dbReference type="PANTHER" id="PTHR33376:SF15">
    <property type="entry name" value="BLL6794 PROTEIN"/>
    <property type="match status" value="1"/>
</dbReference>
<evidence type="ECO:0000313" key="3">
    <source>
        <dbReference type="EMBL" id="QPC42993.1"/>
    </source>
</evidence>
<keyword evidence="4" id="KW-1185">Reference proteome</keyword>
<dbReference type="NCBIfam" id="NF037995">
    <property type="entry name" value="TRAP_S1"/>
    <property type="match status" value="1"/>
</dbReference>
<dbReference type="RefSeq" id="WP_213164233.1">
    <property type="nucleotide sequence ID" value="NZ_CP058214.1"/>
</dbReference>
<evidence type="ECO:0000256" key="1">
    <source>
        <dbReference type="ARBA" id="ARBA00022729"/>
    </source>
</evidence>
<proteinExistence type="predicted"/>
<name>A0A7S8C443_9HYPH</name>
<sequence length="349" mass="36888">MKTGLTSFALAAALAATAATTGTATAQEVTLKIADSLPAAHIITRNTTEVFMERVKEELGDRVAFEHYPAQQLAKAKDILSITQAGIADIGYIVPSYVSEKMPLGGVVELPGEIASSCEGSLAFAELVRPGGKLDELEFKPNGVRVLYNVALSPYQAIFSKRAGVASLADFAGKKMRSNPGAMELSLQAVGAAPVRMTPPEIFDAMTKGTIDGALLPFTSTYSYGLDQIVGSATSNANFGTVGITYAISQTKWDSLPEDIQEVLTRVGREVTESACSAFDTAEGELAETLADGGADVFALSEEDKAKLDDAFATVAKDWASALDSRGKKGSEILSDFRAEVRKLREQGI</sequence>
<organism evidence="3 4">
    <name type="scientific">Kaustia mangrovi</name>
    <dbReference type="NCBI Taxonomy" id="2593653"/>
    <lineage>
        <taxon>Bacteria</taxon>
        <taxon>Pseudomonadati</taxon>
        <taxon>Pseudomonadota</taxon>
        <taxon>Alphaproteobacteria</taxon>
        <taxon>Hyphomicrobiales</taxon>
        <taxon>Parvibaculaceae</taxon>
        <taxon>Kaustia</taxon>
    </lineage>
</organism>
<dbReference type="InterPro" id="IPR038404">
    <property type="entry name" value="TRAP_DctP_sf"/>
</dbReference>
<feature type="chain" id="PRO_5032707492" evidence="2">
    <location>
        <begin position="27"/>
        <end position="349"/>
    </location>
</feature>
<dbReference type="GO" id="GO:0055085">
    <property type="term" value="P:transmembrane transport"/>
    <property type="evidence" value="ECO:0007669"/>
    <property type="project" value="InterPro"/>
</dbReference>
<dbReference type="Proteomes" id="UP000593594">
    <property type="component" value="Chromosome"/>
</dbReference>
<evidence type="ECO:0000313" key="4">
    <source>
        <dbReference type="Proteomes" id="UP000593594"/>
    </source>
</evidence>
<keyword evidence="1 2" id="KW-0732">Signal</keyword>
<dbReference type="KEGG" id="kmn:HW532_10010"/>
<accession>A0A7S8C443</accession>
<reference evidence="3 4" key="1">
    <citation type="submission" date="2020-06" db="EMBL/GenBank/DDBJ databases">
        <title>Genome sequence of 2 isolates from Red Sea Mangroves.</title>
        <authorList>
            <person name="Sefrji F."/>
            <person name="Michoud G."/>
            <person name="Merlino G."/>
            <person name="Daffonchio D."/>
        </authorList>
    </citation>
    <scope>NUCLEOTIDE SEQUENCE [LARGE SCALE GENOMIC DNA]</scope>
    <source>
        <strain evidence="3 4">R1DC25</strain>
    </source>
</reference>
<dbReference type="CDD" id="cd13601">
    <property type="entry name" value="PBP2_TRAP_DctP1_3_4_like"/>
    <property type="match status" value="1"/>
</dbReference>
<dbReference type="PANTHER" id="PTHR33376">
    <property type="match status" value="1"/>
</dbReference>
<dbReference type="AlphaFoldDB" id="A0A7S8C443"/>
<dbReference type="Pfam" id="PF03480">
    <property type="entry name" value="DctP"/>
    <property type="match status" value="1"/>
</dbReference>
<gene>
    <name evidence="3" type="primary">dctP</name>
    <name evidence="3" type="ORF">HW532_10010</name>
</gene>
<dbReference type="InterPro" id="IPR018389">
    <property type="entry name" value="DctP_fam"/>
</dbReference>
<dbReference type="SUPFAM" id="SSF53850">
    <property type="entry name" value="Periplasmic binding protein-like II"/>
    <property type="match status" value="1"/>
</dbReference>
<protein>
    <submittedName>
        <fullName evidence="3">TRAP transporter substrate-binding protein DctP</fullName>
    </submittedName>
</protein>
<dbReference type="Gene3D" id="3.40.190.170">
    <property type="entry name" value="Bacterial extracellular solute-binding protein, family 7"/>
    <property type="match status" value="1"/>
</dbReference>
<feature type="signal peptide" evidence="2">
    <location>
        <begin position="1"/>
        <end position="26"/>
    </location>
</feature>
<evidence type="ECO:0000256" key="2">
    <source>
        <dbReference type="SAM" id="SignalP"/>
    </source>
</evidence>
<dbReference type="EMBL" id="CP058214">
    <property type="protein sequence ID" value="QPC42993.1"/>
    <property type="molecule type" value="Genomic_DNA"/>
</dbReference>